<reference evidence="2 3" key="2">
    <citation type="submission" date="2018-11" db="EMBL/GenBank/DDBJ databases">
        <authorList>
            <consortium name="Pathogen Informatics"/>
        </authorList>
    </citation>
    <scope>NUCLEOTIDE SEQUENCE [LARGE SCALE GENOMIC DNA]</scope>
    <source>
        <strain evidence="2 3">NST_G2</strain>
    </source>
</reference>
<proteinExistence type="predicted"/>
<keyword evidence="3" id="KW-1185">Reference proteome</keyword>
<gene>
    <name evidence="2" type="ORF">SSLN_LOCUS3341</name>
</gene>
<evidence type="ECO:0000313" key="4">
    <source>
        <dbReference type="WBParaSite" id="SSLN_0000344101-mRNA-1"/>
    </source>
</evidence>
<sequence length="68" mass="7546">MIRLLQVNQDKGLIWINSNQLRHSGHSGQQYKALPPPAPPPPPSATQANQIDGKQFTKSVEPRILQAH</sequence>
<evidence type="ECO:0000313" key="3">
    <source>
        <dbReference type="Proteomes" id="UP000275846"/>
    </source>
</evidence>
<dbReference type="EMBL" id="UYSU01032510">
    <property type="protein sequence ID" value="VDL89726.1"/>
    <property type="molecule type" value="Genomic_DNA"/>
</dbReference>
<evidence type="ECO:0000313" key="2">
    <source>
        <dbReference type="EMBL" id="VDL89726.1"/>
    </source>
</evidence>
<feature type="compositionally biased region" description="Pro residues" evidence="1">
    <location>
        <begin position="34"/>
        <end position="44"/>
    </location>
</feature>
<name>A0A183SGJ3_SCHSO</name>
<organism evidence="4">
    <name type="scientific">Schistocephalus solidus</name>
    <name type="common">Tapeworm</name>
    <dbReference type="NCBI Taxonomy" id="70667"/>
    <lineage>
        <taxon>Eukaryota</taxon>
        <taxon>Metazoa</taxon>
        <taxon>Spiralia</taxon>
        <taxon>Lophotrochozoa</taxon>
        <taxon>Platyhelminthes</taxon>
        <taxon>Cestoda</taxon>
        <taxon>Eucestoda</taxon>
        <taxon>Diphyllobothriidea</taxon>
        <taxon>Diphyllobothriidae</taxon>
        <taxon>Schistocephalus</taxon>
    </lineage>
</organism>
<feature type="region of interest" description="Disordered" evidence="1">
    <location>
        <begin position="24"/>
        <end position="50"/>
    </location>
</feature>
<dbReference type="WBParaSite" id="SSLN_0000344101-mRNA-1">
    <property type="protein sequence ID" value="SSLN_0000344101-mRNA-1"/>
    <property type="gene ID" value="SSLN_0000344101"/>
</dbReference>
<evidence type="ECO:0000256" key="1">
    <source>
        <dbReference type="SAM" id="MobiDB-lite"/>
    </source>
</evidence>
<reference evidence="4" key="1">
    <citation type="submission" date="2016-06" db="UniProtKB">
        <authorList>
            <consortium name="WormBaseParasite"/>
        </authorList>
    </citation>
    <scope>IDENTIFICATION</scope>
</reference>
<accession>A0A183SGJ3</accession>
<protein>
    <submittedName>
        <fullName evidence="2 4">Uncharacterized protein</fullName>
    </submittedName>
</protein>
<dbReference type="AlphaFoldDB" id="A0A183SGJ3"/>
<dbReference type="Proteomes" id="UP000275846">
    <property type="component" value="Unassembled WGS sequence"/>
</dbReference>